<sequence length="237" mass="27093">MKIALASARMIDRDINYNLSQLQRYMKEAKANGADIVCFGEAFLQGFNVLSWQYEEDRKIALTTSSQVFMQIKALTKKFGIDVLFGYNELEEDTLYSSCALIADGEIFHNYRRISRGWKEYSKTDGHYKEGSTVEVFDYKGKKCVIGLCGDLWDYPERFALGEDLLLWPVYVCWTKEEWENGGKLEYAEQAKLCCENSLYINSICEGDAIGGAAQFFRGNIPRELPILKEGLIVIDI</sequence>
<feature type="domain" description="CN hydrolase" evidence="2">
    <location>
        <begin position="1"/>
        <end position="237"/>
    </location>
</feature>
<dbReference type="AlphaFoldDB" id="A0A926DMN3"/>
<dbReference type="SUPFAM" id="SSF56317">
    <property type="entry name" value="Carbon-nitrogen hydrolase"/>
    <property type="match status" value="1"/>
</dbReference>
<proteinExistence type="predicted"/>
<gene>
    <name evidence="3" type="ORF">H8698_12550</name>
</gene>
<protein>
    <submittedName>
        <fullName evidence="3">Carbon-nitrogen hydrolase family protein</fullName>
    </submittedName>
</protein>
<dbReference type="CDD" id="cd07197">
    <property type="entry name" value="nitrilase"/>
    <property type="match status" value="1"/>
</dbReference>
<dbReference type="EMBL" id="JACRSU010000006">
    <property type="protein sequence ID" value="MBC8541810.1"/>
    <property type="molecule type" value="Genomic_DNA"/>
</dbReference>
<dbReference type="PROSITE" id="PS50263">
    <property type="entry name" value="CN_HYDROLASE"/>
    <property type="match status" value="1"/>
</dbReference>
<dbReference type="InterPro" id="IPR050345">
    <property type="entry name" value="Aliph_Amidase/BUP"/>
</dbReference>
<dbReference type="Proteomes" id="UP000611762">
    <property type="component" value="Unassembled WGS sequence"/>
</dbReference>
<dbReference type="GO" id="GO:0016811">
    <property type="term" value="F:hydrolase activity, acting on carbon-nitrogen (but not peptide) bonds, in linear amides"/>
    <property type="evidence" value="ECO:0007669"/>
    <property type="project" value="TreeGrafter"/>
</dbReference>
<dbReference type="RefSeq" id="WP_249313799.1">
    <property type="nucleotide sequence ID" value="NZ_JACRSU010000006.1"/>
</dbReference>
<reference evidence="3" key="1">
    <citation type="submission" date="2020-08" db="EMBL/GenBank/DDBJ databases">
        <title>Genome public.</title>
        <authorList>
            <person name="Liu C."/>
            <person name="Sun Q."/>
        </authorList>
    </citation>
    <scope>NUCLEOTIDE SEQUENCE</scope>
    <source>
        <strain evidence="3">H8</strain>
    </source>
</reference>
<dbReference type="InterPro" id="IPR036526">
    <property type="entry name" value="C-N_Hydrolase_sf"/>
</dbReference>
<evidence type="ECO:0000259" key="2">
    <source>
        <dbReference type="PROSITE" id="PS50263"/>
    </source>
</evidence>
<evidence type="ECO:0000313" key="3">
    <source>
        <dbReference type="EMBL" id="MBC8541810.1"/>
    </source>
</evidence>
<evidence type="ECO:0000256" key="1">
    <source>
        <dbReference type="ARBA" id="ARBA00022801"/>
    </source>
</evidence>
<accession>A0A926DMN3</accession>
<comment type="caution">
    <text evidence="3">The sequence shown here is derived from an EMBL/GenBank/DDBJ whole genome shotgun (WGS) entry which is preliminary data.</text>
</comment>
<name>A0A926DMN3_9FIRM</name>
<dbReference type="InterPro" id="IPR003010">
    <property type="entry name" value="C-N_Hydrolase"/>
</dbReference>
<dbReference type="Pfam" id="PF00795">
    <property type="entry name" value="CN_hydrolase"/>
    <property type="match status" value="1"/>
</dbReference>
<evidence type="ECO:0000313" key="4">
    <source>
        <dbReference type="Proteomes" id="UP000611762"/>
    </source>
</evidence>
<organism evidence="3 4">
    <name type="scientific">Congzhengia minquanensis</name>
    <dbReference type="NCBI Taxonomy" id="2763657"/>
    <lineage>
        <taxon>Bacteria</taxon>
        <taxon>Bacillati</taxon>
        <taxon>Bacillota</taxon>
        <taxon>Clostridia</taxon>
        <taxon>Eubacteriales</taxon>
        <taxon>Oscillospiraceae</taxon>
        <taxon>Congzhengia</taxon>
    </lineage>
</organism>
<dbReference type="Gene3D" id="3.60.110.10">
    <property type="entry name" value="Carbon-nitrogen hydrolase"/>
    <property type="match status" value="1"/>
</dbReference>
<keyword evidence="4" id="KW-1185">Reference proteome</keyword>
<dbReference type="PANTHER" id="PTHR43674">
    <property type="entry name" value="NITRILASE C965.09-RELATED"/>
    <property type="match status" value="1"/>
</dbReference>
<keyword evidence="1 3" id="KW-0378">Hydrolase</keyword>
<dbReference type="PANTHER" id="PTHR43674:SF2">
    <property type="entry name" value="BETA-UREIDOPROPIONASE"/>
    <property type="match status" value="1"/>
</dbReference>